<proteinExistence type="inferred from homology"/>
<keyword evidence="4" id="KW-0670">Pyruvate</keyword>
<dbReference type="PANTHER" id="PTHR42905:SF7">
    <property type="entry name" value="PHOSPHOENOLPYRUVATE PHOSPHOMUTASE"/>
    <property type="match status" value="1"/>
</dbReference>
<dbReference type="InterPro" id="IPR015813">
    <property type="entry name" value="Pyrv/PenolPyrv_kinase-like_dom"/>
</dbReference>
<dbReference type="SUPFAM" id="SSF51621">
    <property type="entry name" value="Phosphoenolpyruvate/pyruvate domain"/>
    <property type="match status" value="1"/>
</dbReference>
<dbReference type="Pfam" id="PF13714">
    <property type="entry name" value="PEP_mutase"/>
    <property type="match status" value="1"/>
</dbReference>
<evidence type="ECO:0000256" key="1">
    <source>
        <dbReference type="ARBA" id="ARBA00023235"/>
    </source>
</evidence>
<dbReference type="AlphaFoldDB" id="A0A1I1U168"/>
<dbReference type="InterPro" id="IPR040442">
    <property type="entry name" value="Pyrv_kinase-like_dom_sf"/>
</dbReference>
<name>A0A1I1U168_9BURK</name>
<organism evidence="4 5">
    <name type="scientific">Paracidovorax konjaci</name>
    <dbReference type="NCBI Taxonomy" id="32040"/>
    <lineage>
        <taxon>Bacteria</taxon>
        <taxon>Pseudomonadati</taxon>
        <taxon>Pseudomonadota</taxon>
        <taxon>Betaproteobacteria</taxon>
        <taxon>Burkholderiales</taxon>
        <taxon>Comamonadaceae</taxon>
        <taxon>Paracidovorax</taxon>
    </lineage>
</organism>
<comment type="similarity">
    <text evidence="3">Belongs to the isocitrate lyase/PEP mutase superfamily. PEP mutase family.</text>
</comment>
<evidence type="ECO:0000313" key="5">
    <source>
        <dbReference type="Proteomes" id="UP000199517"/>
    </source>
</evidence>
<gene>
    <name evidence="4" type="ORF">SAMN04489710_104235</name>
</gene>
<accession>A0A1I1U168</accession>
<dbReference type="InterPro" id="IPR039556">
    <property type="entry name" value="ICL/PEPM"/>
</dbReference>
<keyword evidence="5" id="KW-1185">Reference proteome</keyword>
<dbReference type="CDD" id="cd00377">
    <property type="entry name" value="ICL_PEPM"/>
    <property type="match status" value="1"/>
</dbReference>
<evidence type="ECO:0000256" key="3">
    <source>
        <dbReference type="ARBA" id="ARBA00038455"/>
    </source>
</evidence>
<dbReference type="STRING" id="32040.SAMN04489710_104235"/>
<dbReference type="EMBL" id="FOMQ01000004">
    <property type="protein sequence ID" value="SFD64567.1"/>
    <property type="molecule type" value="Genomic_DNA"/>
</dbReference>
<reference evidence="5" key="1">
    <citation type="submission" date="2016-10" db="EMBL/GenBank/DDBJ databases">
        <authorList>
            <person name="Varghese N."/>
            <person name="Submissions S."/>
        </authorList>
    </citation>
    <scope>NUCLEOTIDE SEQUENCE [LARGE SCALE GENOMIC DNA]</scope>
    <source>
        <strain evidence="5">DSM 7481</strain>
    </source>
</reference>
<dbReference type="Gene3D" id="3.20.20.60">
    <property type="entry name" value="Phosphoenolpyruvate-binding domains"/>
    <property type="match status" value="1"/>
</dbReference>
<evidence type="ECO:0000313" key="4">
    <source>
        <dbReference type="EMBL" id="SFD64567.1"/>
    </source>
</evidence>
<dbReference type="EC" id="5.4.2.9" evidence="2"/>
<dbReference type="PANTHER" id="PTHR42905">
    <property type="entry name" value="PHOSPHOENOLPYRUVATE CARBOXYLASE"/>
    <property type="match status" value="1"/>
</dbReference>
<dbReference type="NCBIfam" id="TIGR02320">
    <property type="entry name" value="PEP_mutase"/>
    <property type="match status" value="1"/>
</dbReference>
<dbReference type="OrthoDB" id="9771433at2"/>
<dbReference type="Proteomes" id="UP000199517">
    <property type="component" value="Unassembled WGS sequence"/>
</dbReference>
<protein>
    <recommendedName>
        <fullName evidence="2">phosphoenolpyruvate mutase</fullName>
        <ecNumber evidence="2">5.4.2.9</ecNumber>
    </recommendedName>
</protein>
<dbReference type="GO" id="GO:0050188">
    <property type="term" value="F:phosphoenolpyruvate mutase activity"/>
    <property type="evidence" value="ECO:0007669"/>
    <property type="project" value="UniProtKB-EC"/>
</dbReference>
<dbReference type="InterPro" id="IPR012698">
    <property type="entry name" value="PEnolPyrv_PMutase_core"/>
</dbReference>
<sequence length="314" mass="34549">MTVATESIATRRRDEVLASRLRDLLCGPGTGFLMEAHSGLSARIVAETGFRGIWASGLSISASLGVRDANEASWTQTLEVVEFMTDSTDLPVLLDGDTGYGNFNSVRRLVRKLCQRNVAGVCLEDKIFPKTNSFIGDGQELADPEEFAGKIKAAKDSQLNDAFCVVARVEALIAGRGLTEALKRAEKYHAAGADAILIHSKKSDAAEILQFAEYWQDRAPLVIVPTMYYTVPTERFIEAKIAAIIWANHNLRASVASMRRICEAIHRDQSLKDIENDLPRVKEIFDLVEQDELTQAEHRYLPQGNAVNSAGALQ</sequence>
<keyword evidence="1" id="KW-0413">Isomerase</keyword>
<evidence type="ECO:0000256" key="2">
    <source>
        <dbReference type="ARBA" id="ARBA00024063"/>
    </source>
</evidence>